<feature type="transmembrane region" description="Helical" evidence="10">
    <location>
        <begin position="12"/>
        <end position="30"/>
    </location>
</feature>
<feature type="transmembrane region" description="Helical" evidence="10">
    <location>
        <begin position="110"/>
        <end position="129"/>
    </location>
</feature>
<evidence type="ECO:0000313" key="11">
    <source>
        <dbReference type="EMBL" id="GAA4112336.1"/>
    </source>
</evidence>
<evidence type="ECO:0008006" key="13">
    <source>
        <dbReference type="Google" id="ProtNLM"/>
    </source>
</evidence>
<evidence type="ECO:0000256" key="2">
    <source>
        <dbReference type="ARBA" id="ARBA00004687"/>
    </source>
</evidence>
<keyword evidence="5" id="KW-0808">Transferase</keyword>
<dbReference type="InterPro" id="IPR007315">
    <property type="entry name" value="PIG-V/Gpi18"/>
</dbReference>
<organism evidence="11 12">
    <name type="scientific">Nocardioides fonticola</name>
    <dbReference type="NCBI Taxonomy" id="450363"/>
    <lineage>
        <taxon>Bacteria</taxon>
        <taxon>Bacillati</taxon>
        <taxon>Actinomycetota</taxon>
        <taxon>Actinomycetes</taxon>
        <taxon>Propionibacteriales</taxon>
        <taxon>Nocardioidaceae</taxon>
        <taxon>Nocardioides</taxon>
    </lineage>
</organism>
<reference evidence="12" key="1">
    <citation type="journal article" date="2019" name="Int. J. Syst. Evol. Microbiol.">
        <title>The Global Catalogue of Microorganisms (GCM) 10K type strain sequencing project: providing services to taxonomists for standard genome sequencing and annotation.</title>
        <authorList>
            <consortium name="The Broad Institute Genomics Platform"/>
            <consortium name="The Broad Institute Genome Sequencing Center for Infectious Disease"/>
            <person name="Wu L."/>
            <person name="Ma J."/>
        </authorList>
    </citation>
    <scope>NUCLEOTIDE SEQUENCE [LARGE SCALE GENOMIC DNA]</scope>
    <source>
        <strain evidence="12">JCM 16703</strain>
    </source>
</reference>
<keyword evidence="7" id="KW-0256">Endoplasmic reticulum</keyword>
<evidence type="ECO:0000256" key="4">
    <source>
        <dbReference type="ARBA" id="ARBA00022676"/>
    </source>
</evidence>
<name>A0ABP7XD67_9ACTN</name>
<sequence>MRVLRWAPATALLVFLSIRLLDLALFAYFGHHQAPLQAGSGAVFPAQRSGDGLADILTSWDGQWYRRIAEEGYPRTLPTDHGVVVQNAWAFYPAIPLLVGATTALTGLPFAWAACVLDLACACAAVVVLHRMVARHSSPTAATWTVIGLAIAPAAPVVLMAYTEGPALLVLALALEALSRERYRSAAAWTLVLGLVRPIAPAIGLTAVGLALIRRRRSTSPEPDWRGATLVAGTSLVSFAVWPLTAALVTGRADAYTATQANWLADSAALVDRSWLLSAVSLQRPALSLAVALAAVTLIWLVSRRAARAAWPAELRAWAVAYAFFIALSTRPVSSITRYLLLTVVPWWPAPEIATRPRAIQVLGMILAVLVAVLGHTWWIAIYVRSTVTGPSPSFP</sequence>
<keyword evidence="3" id="KW-0337">GPI-anchor biosynthesis</keyword>
<gene>
    <name evidence="11" type="ORF">GCM10022215_08590</name>
</gene>
<dbReference type="RefSeq" id="WP_344732001.1">
    <property type="nucleotide sequence ID" value="NZ_BAAAZH010000008.1"/>
</dbReference>
<feature type="transmembrane region" description="Helical" evidence="10">
    <location>
        <begin position="285"/>
        <end position="303"/>
    </location>
</feature>
<evidence type="ECO:0000256" key="3">
    <source>
        <dbReference type="ARBA" id="ARBA00022502"/>
    </source>
</evidence>
<keyword evidence="4" id="KW-0328">Glycosyltransferase</keyword>
<evidence type="ECO:0000256" key="9">
    <source>
        <dbReference type="ARBA" id="ARBA00023136"/>
    </source>
</evidence>
<feature type="transmembrane region" description="Helical" evidence="10">
    <location>
        <begin position="225"/>
        <end position="244"/>
    </location>
</feature>
<accession>A0ABP7XD67</accession>
<comment type="pathway">
    <text evidence="2">Glycolipid biosynthesis; glycosylphosphatidylinositol-anchor biosynthesis.</text>
</comment>
<dbReference type="Proteomes" id="UP001501495">
    <property type="component" value="Unassembled WGS sequence"/>
</dbReference>
<evidence type="ECO:0000256" key="5">
    <source>
        <dbReference type="ARBA" id="ARBA00022679"/>
    </source>
</evidence>
<dbReference type="PANTHER" id="PTHR12468">
    <property type="entry name" value="GPI MANNOSYLTRANSFERASE 2"/>
    <property type="match status" value="1"/>
</dbReference>
<feature type="transmembrane region" description="Helical" evidence="10">
    <location>
        <begin position="186"/>
        <end position="213"/>
    </location>
</feature>
<comment type="caution">
    <text evidence="11">The sequence shown here is derived from an EMBL/GenBank/DDBJ whole genome shotgun (WGS) entry which is preliminary data.</text>
</comment>
<keyword evidence="6 10" id="KW-0812">Transmembrane</keyword>
<keyword evidence="12" id="KW-1185">Reference proteome</keyword>
<feature type="transmembrane region" description="Helical" evidence="10">
    <location>
        <begin position="360"/>
        <end position="384"/>
    </location>
</feature>
<dbReference type="EMBL" id="BAAAZH010000008">
    <property type="protein sequence ID" value="GAA4112336.1"/>
    <property type="molecule type" value="Genomic_DNA"/>
</dbReference>
<comment type="subcellular location">
    <subcellularLocation>
        <location evidence="1">Endoplasmic reticulum membrane</location>
        <topology evidence="1">Multi-pass membrane protein</topology>
    </subcellularLocation>
</comment>
<evidence type="ECO:0000256" key="1">
    <source>
        <dbReference type="ARBA" id="ARBA00004477"/>
    </source>
</evidence>
<evidence type="ECO:0000313" key="12">
    <source>
        <dbReference type="Proteomes" id="UP001501495"/>
    </source>
</evidence>
<dbReference type="PANTHER" id="PTHR12468:SF2">
    <property type="entry name" value="GPI MANNOSYLTRANSFERASE 2"/>
    <property type="match status" value="1"/>
</dbReference>
<evidence type="ECO:0000256" key="10">
    <source>
        <dbReference type="SAM" id="Phobius"/>
    </source>
</evidence>
<feature type="transmembrane region" description="Helical" evidence="10">
    <location>
        <begin position="141"/>
        <end position="162"/>
    </location>
</feature>
<evidence type="ECO:0000256" key="8">
    <source>
        <dbReference type="ARBA" id="ARBA00022989"/>
    </source>
</evidence>
<keyword evidence="8 10" id="KW-1133">Transmembrane helix</keyword>
<evidence type="ECO:0000256" key="6">
    <source>
        <dbReference type="ARBA" id="ARBA00022692"/>
    </source>
</evidence>
<proteinExistence type="predicted"/>
<keyword evidence="9 10" id="KW-0472">Membrane</keyword>
<protein>
    <recommendedName>
        <fullName evidence="13">DUF2029 domain-containing protein</fullName>
    </recommendedName>
</protein>
<evidence type="ECO:0000256" key="7">
    <source>
        <dbReference type="ARBA" id="ARBA00022824"/>
    </source>
</evidence>